<reference evidence="10 11" key="1">
    <citation type="journal article" date="2017" name="Mol. Biol. Evol.">
        <title>The 4-celled Tetrabaena socialis nuclear genome reveals the essential components for genetic control of cell number at the origin of multicellularity in the volvocine lineage.</title>
        <authorList>
            <person name="Featherston J."/>
            <person name="Arakaki Y."/>
            <person name="Hanschen E.R."/>
            <person name="Ferris P.J."/>
            <person name="Michod R.E."/>
            <person name="Olson B.J.S.C."/>
            <person name="Nozaki H."/>
            <person name="Durand P.M."/>
        </authorList>
    </citation>
    <scope>NUCLEOTIDE SEQUENCE [LARGE SCALE GENOMIC DNA]</scope>
    <source>
        <strain evidence="10 11">NIES-571</strain>
    </source>
</reference>
<dbReference type="GO" id="GO:0000166">
    <property type="term" value="F:nucleotide binding"/>
    <property type="evidence" value="ECO:0007669"/>
    <property type="project" value="InterPro"/>
</dbReference>
<dbReference type="Gene3D" id="3.40.50.1000">
    <property type="entry name" value="HAD superfamily/HAD-like"/>
    <property type="match status" value="2"/>
</dbReference>
<dbReference type="SUPFAM" id="SSF81665">
    <property type="entry name" value="Calcium ATPase, transmembrane domain M"/>
    <property type="match status" value="1"/>
</dbReference>
<comment type="caution">
    <text evidence="10">The sequence shown here is derived from an EMBL/GenBank/DDBJ whole genome shotgun (WGS) entry which is preliminary data.</text>
</comment>
<evidence type="ECO:0000256" key="8">
    <source>
        <dbReference type="SAM" id="Phobius"/>
    </source>
</evidence>
<feature type="compositionally biased region" description="Gly residues" evidence="7">
    <location>
        <begin position="260"/>
        <end position="272"/>
    </location>
</feature>
<feature type="transmembrane region" description="Helical" evidence="8">
    <location>
        <begin position="672"/>
        <end position="693"/>
    </location>
</feature>
<feature type="compositionally biased region" description="Gly residues" evidence="7">
    <location>
        <begin position="160"/>
        <end position="172"/>
    </location>
</feature>
<keyword evidence="6 8" id="KW-0472">Membrane</keyword>
<feature type="compositionally biased region" description="Low complexity" evidence="7">
    <location>
        <begin position="190"/>
        <end position="204"/>
    </location>
</feature>
<dbReference type="Pfam" id="PF16212">
    <property type="entry name" value="PhoLip_ATPase_C"/>
    <property type="match status" value="1"/>
</dbReference>
<sequence length="913" mass="94048">GLRTLVLAARPLPDRAWYEGWAARHRAAAADMGADPRARAAALRGLEEEMECGLRLVGVAAIEDQLQEGVPEAIATLRAAGIRLWVITGDKLETAVNIARAGALVSQPRDEQLLVLRAEGEAAIRGELAELRRQAAAICERRSSSSSSSTGRGRSRGSKVSGGLGGGAGVGTGPPLEQAQRDGPTPKQLGPRTAAATTAGPPGASAASAAAAAAAAAVGGAREVAMAALPPQRPYGGRAGGGAAAAAPASGGDDRSSHSGGSGGASDGSRGGGAAAIAAAAIPAAPAPTAVELVVDGRSLEWVLERPRLAASLAGLCAACEAVVVCRASPGQKASLVRLMRRHRRAADERRRRRRWAWLWGRGAGARRWGVEVEGEAEQRRGAVAEAAVAAAMVRSADSEAAPDPAHKREGTAERAGPRAKEAMGPSPDEVALLEAARQMGFELAAREPDAVQLRVQLPYIVQPPTPVEQPPGAVQPPPPGGELVAAGVGMRQDEGLQSSTEPYGGVEGAVQQAGVEVGPASSAAPAFGTGAVAGPGAVASGGSGSGGGGPSTDGGGRGSGGGGGGGGGDGGGCSVLVRYRVLHVLEFSSARKRMSVVVEAPDGSLALHSKGADSAADVGIGLLGKEGRQAVNNSDVALPLFRHLVPLLLVHGQLSCERLSRLITYSFYKNLAAWGVLVAYQFYCGFSGQALIDDISGSFYNVVFTAAPILVVALQESLAPHPSRTLLSRPDLYNARPQLSAQRFWLEGLLLPLAHSAACFFVPLYAATPHGILPVHTLWAVGKTAYVALIGAVTAELLLTTRAHTRLLAVVCGLSVALVFPFMLLVVWRLELASDYLDETTVGVADALFASPYFWLSVAAAVALTAGSRYIERAVRWLYLPDPYMILAREHQRAAANARTPKHEQQQQQQQP</sequence>
<feature type="compositionally biased region" description="Basic and acidic residues" evidence="7">
    <location>
        <begin position="405"/>
        <end position="422"/>
    </location>
</feature>
<name>A0A2J7ZY01_9CHLO</name>
<proteinExistence type="predicted"/>
<dbReference type="GO" id="GO:0005886">
    <property type="term" value="C:plasma membrane"/>
    <property type="evidence" value="ECO:0007669"/>
    <property type="project" value="TreeGrafter"/>
</dbReference>
<feature type="transmembrane region" description="Helical" evidence="8">
    <location>
        <begin position="849"/>
        <end position="868"/>
    </location>
</feature>
<keyword evidence="11" id="KW-1185">Reference proteome</keyword>
<evidence type="ECO:0000256" key="2">
    <source>
        <dbReference type="ARBA" id="ARBA00022692"/>
    </source>
</evidence>
<keyword evidence="5 8" id="KW-1133">Transmembrane helix</keyword>
<evidence type="ECO:0000256" key="4">
    <source>
        <dbReference type="ARBA" id="ARBA00022842"/>
    </source>
</evidence>
<evidence type="ECO:0000259" key="9">
    <source>
        <dbReference type="Pfam" id="PF16212"/>
    </source>
</evidence>
<evidence type="ECO:0000256" key="3">
    <source>
        <dbReference type="ARBA" id="ARBA00022723"/>
    </source>
</evidence>
<dbReference type="GO" id="GO:0140326">
    <property type="term" value="F:ATPase-coupled intramembrane lipid transporter activity"/>
    <property type="evidence" value="ECO:0007669"/>
    <property type="project" value="TreeGrafter"/>
</dbReference>
<dbReference type="InterPro" id="IPR023214">
    <property type="entry name" value="HAD_sf"/>
</dbReference>
<keyword evidence="2 8" id="KW-0812">Transmembrane</keyword>
<feature type="domain" description="P-type ATPase C-terminal" evidence="9">
    <location>
        <begin position="632"/>
        <end position="882"/>
    </location>
</feature>
<dbReference type="Proteomes" id="UP000236333">
    <property type="component" value="Unassembled WGS sequence"/>
</dbReference>
<dbReference type="GO" id="GO:0045332">
    <property type="term" value="P:phospholipid translocation"/>
    <property type="evidence" value="ECO:0007669"/>
    <property type="project" value="TreeGrafter"/>
</dbReference>
<evidence type="ECO:0000256" key="5">
    <source>
        <dbReference type="ARBA" id="ARBA00022989"/>
    </source>
</evidence>
<evidence type="ECO:0000256" key="6">
    <source>
        <dbReference type="ARBA" id="ARBA00023136"/>
    </source>
</evidence>
<feature type="non-terminal residue" evidence="10">
    <location>
        <position position="1"/>
    </location>
</feature>
<dbReference type="EMBL" id="PGGS01000331">
    <property type="protein sequence ID" value="PNH05132.1"/>
    <property type="molecule type" value="Genomic_DNA"/>
</dbReference>
<dbReference type="InterPro" id="IPR032630">
    <property type="entry name" value="P_typ_ATPase_c"/>
</dbReference>
<protein>
    <submittedName>
        <fullName evidence="10">Putative phospholipid-transporting ATPase VA</fullName>
    </submittedName>
</protein>
<dbReference type="GO" id="GO:0046872">
    <property type="term" value="F:metal ion binding"/>
    <property type="evidence" value="ECO:0007669"/>
    <property type="project" value="UniProtKB-KW"/>
</dbReference>
<feature type="region of interest" description="Disordered" evidence="7">
    <location>
        <begin position="237"/>
        <end position="272"/>
    </location>
</feature>
<dbReference type="SUPFAM" id="SSF56784">
    <property type="entry name" value="HAD-like"/>
    <property type="match status" value="1"/>
</dbReference>
<feature type="transmembrane region" description="Helical" evidence="8">
    <location>
        <begin position="808"/>
        <end position="829"/>
    </location>
</feature>
<dbReference type="PANTHER" id="PTHR24092">
    <property type="entry name" value="PROBABLE PHOSPHOLIPID-TRANSPORTING ATPASE"/>
    <property type="match status" value="1"/>
</dbReference>
<dbReference type="OrthoDB" id="543061at2759"/>
<evidence type="ECO:0000313" key="10">
    <source>
        <dbReference type="EMBL" id="PNH05132.1"/>
    </source>
</evidence>
<organism evidence="10 11">
    <name type="scientific">Tetrabaena socialis</name>
    <dbReference type="NCBI Taxonomy" id="47790"/>
    <lineage>
        <taxon>Eukaryota</taxon>
        <taxon>Viridiplantae</taxon>
        <taxon>Chlorophyta</taxon>
        <taxon>core chlorophytes</taxon>
        <taxon>Chlorophyceae</taxon>
        <taxon>CS clade</taxon>
        <taxon>Chlamydomonadales</taxon>
        <taxon>Tetrabaenaceae</taxon>
        <taxon>Tetrabaena</taxon>
    </lineage>
</organism>
<dbReference type="InterPro" id="IPR023298">
    <property type="entry name" value="ATPase_P-typ_TM_dom_sf"/>
</dbReference>
<dbReference type="Gene3D" id="3.40.1110.10">
    <property type="entry name" value="Calcium-transporting ATPase, cytoplasmic domain N"/>
    <property type="match status" value="1"/>
</dbReference>
<evidence type="ECO:0000256" key="1">
    <source>
        <dbReference type="ARBA" id="ARBA00004141"/>
    </source>
</evidence>
<feature type="region of interest" description="Disordered" evidence="7">
    <location>
        <begin position="139"/>
        <end position="204"/>
    </location>
</feature>
<feature type="region of interest" description="Disordered" evidence="7">
    <location>
        <begin position="541"/>
        <end position="568"/>
    </location>
</feature>
<keyword evidence="3" id="KW-0479">Metal-binding</keyword>
<gene>
    <name evidence="10" type="ORF">TSOC_008631</name>
</gene>
<feature type="transmembrane region" description="Helical" evidence="8">
    <location>
        <begin position="745"/>
        <end position="767"/>
    </location>
</feature>
<feature type="region of interest" description="Disordered" evidence="7">
    <location>
        <begin position="396"/>
        <end position="426"/>
    </location>
</feature>
<comment type="subcellular location">
    <subcellularLocation>
        <location evidence="1">Membrane</location>
        <topology evidence="1">Multi-pass membrane protein</topology>
    </subcellularLocation>
</comment>
<feature type="transmembrane region" description="Helical" evidence="8">
    <location>
        <begin position="779"/>
        <end position="801"/>
    </location>
</feature>
<evidence type="ECO:0000313" key="11">
    <source>
        <dbReference type="Proteomes" id="UP000236333"/>
    </source>
</evidence>
<dbReference type="SUPFAM" id="SSF81660">
    <property type="entry name" value="Metal cation-transporting ATPase, ATP-binding domain N"/>
    <property type="match status" value="1"/>
</dbReference>
<dbReference type="AlphaFoldDB" id="A0A2J7ZY01"/>
<evidence type="ECO:0000256" key="7">
    <source>
        <dbReference type="SAM" id="MobiDB-lite"/>
    </source>
</evidence>
<dbReference type="InterPro" id="IPR036412">
    <property type="entry name" value="HAD-like_sf"/>
</dbReference>
<keyword evidence="4" id="KW-0460">Magnesium</keyword>
<dbReference type="InterPro" id="IPR023299">
    <property type="entry name" value="ATPase_P-typ_cyto_dom_N"/>
</dbReference>
<dbReference type="PANTHER" id="PTHR24092:SF150">
    <property type="entry name" value="PHOSPHOLIPID-TRANSPORTING ATPASE"/>
    <property type="match status" value="1"/>
</dbReference>
<accession>A0A2J7ZY01</accession>